<accession>A0AAN9PWH4</accession>
<proteinExistence type="predicted"/>
<name>A0AAN9PWH4_CANGL</name>
<keyword evidence="1" id="KW-0472">Membrane</keyword>
<evidence type="ECO:0000313" key="3">
    <source>
        <dbReference type="Proteomes" id="UP001367508"/>
    </source>
</evidence>
<sequence>MYAWNPSFQDQAAIAIQVHKMGRDRLRMAITIGTTRDLTSIIVIIVLILPEISAQASSSADNVSEPIRHEDNTIRVDPLDNFKKYRGGFNITNKHYLSSVVFTGVYGYAIGVLWLLCGGFFWVTINFCSQSDGGRRTKKILFSSYKICDHLQIHLAILFITLAMVASGMVIAGSTKFHSQAPVKTIIKTVNNITEIIGNATVALEEIRDVLVESNFGAEVAEQLNSTAKKLDTVAKNIIKKTRKNRRIVDKAFKVLFIVTIVVVSMNLIAATTLSVSGVLKFWRVVYLFSNDTCTALDEFEENPYNNSLTSLIPCTELRSAKGILPEIGAKISSLVNEVNSDLSQLPRSLSHVHICDPFSAPPERLYQPENCPPNTIRIGDVPEVLKPYYTCLDDNDKKCDKEPFINEQAYEMAESYSRSIQNLLNMYPSLEHLLGCQIVKDTFSEILLTHCKPLKKFAKMAWLGMVPLAVSVTFLVVLWTINASHEHSHHHSNGSSKPHLTAGNGLELVAAQEIDHK</sequence>
<dbReference type="PANTHER" id="PTHR31414">
    <property type="entry name" value="TRANSMEMBRANE PROTEIN DDB_G0292058"/>
    <property type="match status" value="1"/>
</dbReference>
<feature type="transmembrane region" description="Helical" evidence="1">
    <location>
        <begin position="255"/>
        <end position="280"/>
    </location>
</feature>
<dbReference type="EMBL" id="JAYMYQ010000009">
    <property type="protein sequence ID" value="KAK7312394.1"/>
    <property type="molecule type" value="Genomic_DNA"/>
</dbReference>
<comment type="caution">
    <text evidence="2">The sequence shown here is derived from an EMBL/GenBank/DDBJ whole genome shotgun (WGS) entry which is preliminary data.</text>
</comment>
<gene>
    <name evidence="2" type="ORF">VNO77_36213</name>
</gene>
<dbReference type="GO" id="GO:0016020">
    <property type="term" value="C:membrane"/>
    <property type="evidence" value="ECO:0007669"/>
    <property type="project" value="TreeGrafter"/>
</dbReference>
<dbReference type="AlphaFoldDB" id="A0AAN9PWH4"/>
<dbReference type="InterPro" id="IPR040283">
    <property type="entry name" value="DDB_G0292058-like"/>
</dbReference>
<organism evidence="2 3">
    <name type="scientific">Canavalia gladiata</name>
    <name type="common">Sword bean</name>
    <name type="synonym">Dolichos gladiatus</name>
    <dbReference type="NCBI Taxonomy" id="3824"/>
    <lineage>
        <taxon>Eukaryota</taxon>
        <taxon>Viridiplantae</taxon>
        <taxon>Streptophyta</taxon>
        <taxon>Embryophyta</taxon>
        <taxon>Tracheophyta</taxon>
        <taxon>Spermatophyta</taxon>
        <taxon>Magnoliopsida</taxon>
        <taxon>eudicotyledons</taxon>
        <taxon>Gunneridae</taxon>
        <taxon>Pentapetalae</taxon>
        <taxon>rosids</taxon>
        <taxon>fabids</taxon>
        <taxon>Fabales</taxon>
        <taxon>Fabaceae</taxon>
        <taxon>Papilionoideae</taxon>
        <taxon>50 kb inversion clade</taxon>
        <taxon>NPAAA clade</taxon>
        <taxon>indigoferoid/millettioid clade</taxon>
        <taxon>Phaseoleae</taxon>
        <taxon>Canavalia</taxon>
    </lineage>
</organism>
<feature type="transmembrane region" description="Helical" evidence="1">
    <location>
        <begin position="150"/>
        <end position="172"/>
    </location>
</feature>
<feature type="transmembrane region" description="Helical" evidence="1">
    <location>
        <begin position="461"/>
        <end position="482"/>
    </location>
</feature>
<dbReference type="Proteomes" id="UP001367508">
    <property type="component" value="Unassembled WGS sequence"/>
</dbReference>
<keyword evidence="1" id="KW-0812">Transmembrane</keyword>
<keyword evidence="1" id="KW-1133">Transmembrane helix</keyword>
<evidence type="ECO:0000313" key="2">
    <source>
        <dbReference type="EMBL" id="KAK7312394.1"/>
    </source>
</evidence>
<evidence type="ECO:0000256" key="1">
    <source>
        <dbReference type="SAM" id="Phobius"/>
    </source>
</evidence>
<feature type="transmembrane region" description="Helical" evidence="1">
    <location>
        <begin position="105"/>
        <end position="129"/>
    </location>
</feature>
<protein>
    <submittedName>
        <fullName evidence="2">Uncharacterized protein</fullName>
    </submittedName>
</protein>
<reference evidence="2 3" key="1">
    <citation type="submission" date="2024-01" db="EMBL/GenBank/DDBJ databases">
        <title>The genomes of 5 underutilized Papilionoideae crops provide insights into root nodulation and disease resistanc.</title>
        <authorList>
            <person name="Jiang F."/>
        </authorList>
    </citation>
    <scope>NUCLEOTIDE SEQUENCE [LARGE SCALE GENOMIC DNA]</scope>
    <source>
        <strain evidence="2">LVBAO_FW01</strain>
        <tissue evidence="2">Leaves</tissue>
    </source>
</reference>
<keyword evidence="3" id="KW-1185">Reference proteome</keyword>
<dbReference type="PANTHER" id="PTHR31414:SF18">
    <property type="entry name" value="TRANSMEMBRANE PROTEIN-RELATED"/>
    <property type="match status" value="1"/>
</dbReference>